<feature type="transmembrane region" description="Helical" evidence="6">
    <location>
        <begin position="86"/>
        <end position="106"/>
    </location>
</feature>
<comment type="subcellular location">
    <subcellularLocation>
        <location evidence="1">Cell membrane</location>
        <topology evidence="1">Multi-pass membrane protein</topology>
    </subcellularLocation>
</comment>
<feature type="transmembrane region" description="Helical" evidence="6">
    <location>
        <begin position="113"/>
        <end position="134"/>
    </location>
</feature>
<evidence type="ECO:0000256" key="2">
    <source>
        <dbReference type="ARBA" id="ARBA00022475"/>
    </source>
</evidence>
<reference evidence="8 9" key="1">
    <citation type="submission" date="2015-07" db="EMBL/GenBank/DDBJ databases">
        <authorList>
            <person name="Ju K.-S."/>
            <person name="Doroghazi J.R."/>
            <person name="Metcalf W.W."/>
        </authorList>
    </citation>
    <scope>NUCLEOTIDE SEQUENCE [LARGE SCALE GENOMIC DNA]</scope>
    <source>
        <strain evidence="8 9">NRRL B-3589</strain>
    </source>
</reference>
<dbReference type="InterPro" id="IPR011701">
    <property type="entry name" value="MFS"/>
</dbReference>
<feature type="transmembrane region" description="Helical" evidence="6">
    <location>
        <begin position="26"/>
        <end position="46"/>
    </location>
</feature>
<proteinExistence type="predicted"/>
<evidence type="ECO:0000256" key="3">
    <source>
        <dbReference type="ARBA" id="ARBA00022692"/>
    </source>
</evidence>
<dbReference type="SUPFAM" id="SSF103473">
    <property type="entry name" value="MFS general substrate transporter"/>
    <property type="match status" value="1"/>
</dbReference>
<keyword evidence="2" id="KW-1003">Cell membrane</keyword>
<evidence type="ECO:0000259" key="7">
    <source>
        <dbReference type="PROSITE" id="PS50850"/>
    </source>
</evidence>
<name>A0ABR5J890_9ACTN</name>
<evidence type="ECO:0000256" key="6">
    <source>
        <dbReference type="SAM" id="Phobius"/>
    </source>
</evidence>
<dbReference type="PANTHER" id="PTHR43124:SF3">
    <property type="entry name" value="CHLORAMPHENICOL EFFLUX PUMP RV0191"/>
    <property type="match status" value="1"/>
</dbReference>
<organism evidence="8 9">
    <name type="scientific">Streptomyces varsoviensis</name>
    <dbReference type="NCBI Taxonomy" id="67373"/>
    <lineage>
        <taxon>Bacteria</taxon>
        <taxon>Bacillati</taxon>
        <taxon>Actinomycetota</taxon>
        <taxon>Actinomycetes</taxon>
        <taxon>Kitasatosporales</taxon>
        <taxon>Streptomycetaceae</taxon>
        <taxon>Streptomyces</taxon>
    </lineage>
</organism>
<feature type="non-terminal residue" evidence="8">
    <location>
        <position position="183"/>
    </location>
</feature>
<dbReference type="InterPro" id="IPR020846">
    <property type="entry name" value="MFS_dom"/>
</dbReference>
<dbReference type="PROSITE" id="PS50850">
    <property type="entry name" value="MFS"/>
    <property type="match status" value="1"/>
</dbReference>
<dbReference type="Gene3D" id="1.20.1250.20">
    <property type="entry name" value="MFS general substrate transporter like domains"/>
    <property type="match status" value="1"/>
</dbReference>
<feature type="domain" description="Major facilitator superfamily (MFS) profile" evidence="7">
    <location>
        <begin position="1"/>
        <end position="183"/>
    </location>
</feature>
<feature type="transmembrane region" description="Helical" evidence="6">
    <location>
        <begin position="53"/>
        <end position="74"/>
    </location>
</feature>
<comment type="caution">
    <text evidence="8">The sequence shown here is derived from an EMBL/GenBank/DDBJ whole genome shotgun (WGS) entry which is preliminary data.</text>
</comment>
<dbReference type="EMBL" id="LGUT01001141">
    <property type="protein sequence ID" value="KOG89563.1"/>
    <property type="molecule type" value="Genomic_DNA"/>
</dbReference>
<dbReference type="InterPro" id="IPR036259">
    <property type="entry name" value="MFS_trans_sf"/>
</dbReference>
<accession>A0ABR5J890</accession>
<gene>
    <name evidence="8" type="ORF">ADK38_13585</name>
</gene>
<dbReference type="PANTHER" id="PTHR43124">
    <property type="entry name" value="PURINE EFFLUX PUMP PBUE"/>
    <property type="match status" value="1"/>
</dbReference>
<dbReference type="Pfam" id="PF07690">
    <property type="entry name" value="MFS_1"/>
    <property type="match status" value="1"/>
</dbReference>
<evidence type="ECO:0000256" key="5">
    <source>
        <dbReference type="ARBA" id="ARBA00023136"/>
    </source>
</evidence>
<dbReference type="InterPro" id="IPR050189">
    <property type="entry name" value="MFS_Efflux_Transporters"/>
</dbReference>
<evidence type="ECO:0000313" key="8">
    <source>
        <dbReference type="EMBL" id="KOG89563.1"/>
    </source>
</evidence>
<protein>
    <recommendedName>
        <fullName evidence="7">Major facilitator superfamily (MFS) profile domain-containing protein</fullName>
    </recommendedName>
</protein>
<dbReference type="Proteomes" id="UP000037020">
    <property type="component" value="Unassembled WGS sequence"/>
</dbReference>
<evidence type="ECO:0000313" key="9">
    <source>
        <dbReference type="Proteomes" id="UP000037020"/>
    </source>
</evidence>
<sequence>MSLGKMAPVAVELRGALGLSLDQMSLVTSATTAVAALFGIPMSYLLVRFPLRWALVTGCLVMAAAGFLGSRTGGFGSMMATRLVESLGYVAVVVAAPAVIISMGGGVRRTTALAVWGTFFPGGLALGLFAGGLLSARFGWRTWLAVAAGALLVMGVVAAIVLGREHRADDDGEETGVEDTGVE</sequence>
<keyword evidence="9" id="KW-1185">Reference proteome</keyword>
<evidence type="ECO:0000256" key="4">
    <source>
        <dbReference type="ARBA" id="ARBA00022989"/>
    </source>
</evidence>
<keyword evidence="5 6" id="KW-0472">Membrane</keyword>
<feature type="transmembrane region" description="Helical" evidence="6">
    <location>
        <begin position="140"/>
        <end position="162"/>
    </location>
</feature>
<keyword evidence="4 6" id="KW-1133">Transmembrane helix</keyword>
<keyword evidence="3 6" id="KW-0812">Transmembrane</keyword>
<evidence type="ECO:0000256" key="1">
    <source>
        <dbReference type="ARBA" id="ARBA00004651"/>
    </source>
</evidence>